<evidence type="ECO:0000313" key="5">
    <source>
        <dbReference type="Proteomes" id="UP000326953"/>
    </source>
</evidence>
<dbReference type="EMBL" id="CABVHK010000021">
    <property type="protein sequence ID" value="VVN36943.1"/>
    <property type="molecule type" value="Genomic_DNA"/>
</dbReference>
<dbReference type="PROSITE" id="PS51257">
    <property type="entry name" value="PROKAR_LIPOPROTEIN"/>
    <property type="match status" value="1"/>
</dbReference>
<comment type="subcellular location">
    <subcellularLocation>
        <location evidence="1">Cell outer membrane</location>
    </subcellularLocation>
</comment>
<keyword evidence="3" id="KW-0732">Signal</keyword>
<dbReference type="PANTHER" id="PTHR30203">
    <property type="entry name" value="OUTER MEMBRANE CATION EFFLUX PROTEIN"/>
    <property type="match status" value="1"/>
</dbReference>
<dbReference type="SUPFAM" id="SSF56954">
    <property type="entry name" value="Outer membrane efflux proteins (OEP)"/>
    <property type="match status" value="1"/>
</dbReference>
<evidence type="ECO:0000313" key="4">
    <source>
        <dbReference type="EMBL" id="VVN36943.1"/>
    </source>
</evidence>
<name>A0A5E6X6Y3_PSEFL</name>
<dbReference type="AlphaFoldDB" id="A0A5E6X6Y3"/>
<dbReference type="Proteomes" id="UP000326953">
    <property type="component" value="Unassembled WGS sequence"/>
</dbReference>
<feature type="signal peptide" evidence="3">
    <location>
        <begin position="1"/>
        <end position="18"/>
    </location>
</feature>
<evidence type="ECO:0000256" key="1">
    <source>
        <dbReference type="ARBA" id="ARBA00004442"/>
    </source>
</evidence>
<dbReference type="PANTHER" id="PTHR30203:SF33">
    <property type="entry name" value="BLR4455 PROTEIN"/>
    <property type="match status" value="1"/>
</dbReference>
<dbReference type="InterPro" id="IPR010131">
    <property type="entry name" value="MdtP/NodT-like"/>
</dbReference>
<organism evidence="4 5">
    <name type="scientific">Pseudomonas fluorescens</name>
    <dbReference type="NCBI Taxonomy" id="294"/>
    <lineage>
        <taxon>Bacteria</taxon>
        <taxon>Pseudomonadati</taxon>
        <taxon>Pseudomonadota</taxon>
        <taxon>Gammaproteobacteria</taxon>
        <taxon>Pseudomonadales</taxon>
        <taxon>Pseudomonadaceae</taxon>
        <taxon>Pseudomonas</taxon>
    </lineage>
</organism>
<feature type="region of interest" description="Disordered" evidence="2">
    <location>
        <begin position="21"/>
        <end position="40"/>
    </location>
</feature>
<evidence type="ECO:0008006" key="6">
    <source>
        <dbReference type="Google" id="ProtNLM"/>
    </source>
</evidence>
<accession>A0A5E6X6Y3</accession>
<reference evidence="4 5" key="1">
    <citation type="submission" date="2019-09" db="EMBL/GenBank/DDBJ databases">
        <authorList>
            <person name="Chandra G."/>
            <person name="Truman W A."/>
        </authorList>
    </citation>
    <scope>NUCLEOTIDE SEQUENCE [LARGE SCALE GENOMIC DNA]</scope>
    <source>
        <strain evidence="4">PS662</strain>
    </source>
</reference>
<sequence length="115" mass="12381" precursor="true">MKAPLSLLTLCVLLSACASPDPRPDSGLQPPPDWQSAHSANNLMRNAQWWTRFGSPQLDQLIAQARIGSYDLAAALARVRKAQATTVIAGGSRLPEVRGAVNANRQKLMRGNGYS</sequence>
<dbReference type="Gene3D" id="1.20.1600.10">
    <property type="entry name" value="Outer membrane efflux proteins (OEP)"/>
    <property type="match status" value="1"/>
</dbReference>
<evidence type="ECO:0000256" key="3">
    <source>
        <dbReference type="SAM" id="SignalP"/>
    </source>
</evidence>
<gene>
    <name evidence="4" type="ORF">PS662_05219</name>
</gene>
<evidence type="ECO:0000256" key="2">
    <source>
        <dbReference type="SAM" id="MobiDB-lite"/>
    </source>
</evidence>
<feature type="chain" id="PRO_5022708777" description="RND transporter" evidence="3">
    <location>
        <begin position="19"/>
        <end position="115"/>
    </location>
</feature>
<protein>
    <recommendedName>
        <fullName evidence="6">RND transporter</fullName>
    </recommendedName>
</protein>
<proteinExistence type="predicted"/>